<organism evidence="2 3">
    <name type="scientific">Pyronema omphalodes (strain CBS 100304)</name>
    <name type="common">Pyronema confluens</name>
    <dbReference type="NCBI Taxonomy" id="1076935"/>
    <lineage>
        <taxon>Eukaryota</taxon>
        <taxon>Fungi</taxon>
        <taxon>Dikarya</taxon>
        <taxon>Ascomycota</taxon>
        <taxon>Pezizomycotina</taxon>
        <taxon>Pezizomycetes</taxon>
        <taxon>Pezizales</taxon>
        <taxon>Pyronemataceae</taxon>
        <taxon>Pyronema</taxon>
    </lineage>
</organism>
<accession>U4LUI0</accession>
<protein>
    <submittedName>
        <fullName evidence="2">Uncharacterized protein</fullName>
    </submittedName>
</protein>
<keyword evidence="1" id="KW-1133">Transmembrane helix</keyword>
<sequence>MGALRDSIITTLIVKFFLKYATPYPTHLIIGILLVYAAYFQFHLKPLMIAIGDGQTTKI</sequence>
<evidence type="ECO:0000313" key="3">
    <source>
        <dbReference type="Proteomes" id="UP000018144"/>
    </source>
</evidence>
<dbReference type="AlphaFoldDB" id="U4LUI0"/>
<gene>
    <name evidence="2" type="ORF">PCON_01660</name>
</gene>
<keyword evidence="1" id="KW-0472">Membrane</keyword>
<evidence type="ECO:0000313" key="2">
    <source>
        <dbReference type="EMBL" id="CCX33722.1"/>
    </source>
</evidence>
<reference evidence="2 3" key="1">
    <citation type="journal article" date="2013" name="PLoS Genet.">
        <title>The genome and development-dependent transcriptomes of Pyronema confluens: a window into fungal evolution.</title>
        <authorList>
            <person name="Traeger S."/>
            <person name="Altegoer F."/>
            <person name="Freitag M."/>
            <person name="Gabaldon T."/>
            <person name="Kempken F."/>
            <person name="Kumar A."/>
            <person name="Marcet-Houben M."/>
            <person name="Poggeler S."/>
            <person name="Stajich J.E."/>
            <person name="Nowrousian M."/>
        </authorList>
    </citation>
    <scope>NUCLEOTIDE SEQUENCE [LARGE SCALE GENOMIC DNA]</scope>
    <source>
        <strain evidence="3">CBS 100304</strain>
        <tissue evidence="2">Vegetative mycelium</tissue>
    </source>
</reference>
<evidence type="ECO:0000256" key="1">
    <source>
        <dbReference type="SAM" id="Phobius"/>
    </source>
</evidence>
<keyword evidence="1" id="KW-0812">Transmembrane</keyword>
<dbReference type="EMBL" id="HF936162">
    <property type="protein sequence ID" value="CCX33722.1"/>
    <property type="molecule type" value="Genomic_DNA"/>
</dbReference>
<feature type="transmembrane region" description="Helical" evidence="1">
    <location>
        <begin position="24"/>
        <end position="42"/>
    </location>
</feature>
<dbReference type="Proteomes" id="UP000018144">
    <property type="component" value="Unassembled WGS sequence"/>
</dbReference>
<keyword evidence="3" id="KW-1185">Reference proteome</keyword>
<proteinExistence type="predicted"/>
<name>U4LUI0_PYROM</name>